<sequence>MERRSRGYPPEDTGVMVALILGMLVGLEENRLATATEPDASKSFGTPASNIPAGSDLSTRPVLAAEPEDLPPPMGCMSGPITGSIDRPGTPSCGMGGCVVFGSLLLEELIAAVTEGVDNWAGGVADGSGIPEPVAIGNSSSLVAVVGNANDFVAVVEAVVEVVTLELFGTFVADVALSSIIGVMVTRDESSSSVEVLSLSESEDVSVSLSDESLLDEDVLVVVVVVVVVDVIALSCDPRRTEGF</sequence>
<protein>
    <submittedName>
        <fullName evidence="2">Uncharacterized protein</fullName>
    </submittedName>
</protein>
<evidence type="ECO:0000313" key="3">
    <source>
        <dbReference type="Proteomes" id="UP000075920"/>
    </source>
</evidence>
<reference evidence="2" key="2">
    <citation type="submission" date="2020-05" db="UniProtKB">
        <authorList>
            <consortium name="EnsemblMetazoa"/>
        </authorList>
    </citation>
    <scope>IDENTIFICATION</scope>
    <source>
        <strain evidence="2">MINIMUS1</strain>
    </source>
</reference>
<proteinExistence type="predicted"/>
<organism evidence="2 3">
    <name type="scientific">Anopheles minimus</name>
    <dbReference type="NCBI Taxonomy" id="112268"/>
    <lineage>
        <taxon>Eukaryota</taxon>
        <taxon>Metazoa</taxon>
        <taxon>Ecdysozoa</taxon>
        <taxon>Arthropoda</taxon>
        <taxon>Hexapoda</taxon>
        <taxon>Insecta</taxon>
        <taxon>Pterygota</taxon>
        <taxon>Neoptera</taxon>
        <taxon>Endopterygota</taxon>
        <taxon>Diptera</taxon>
        <taxon>Nematocera</taxon>
        <taxon>Culicoidea</taxon>
        <taxon>Culicidae</taxon>
        <taxon>Anophelinae</taxon>
        <taxon>Anopheles</taxon>
    </lineage>
</organism>
<feature type="region of interest" description="Disordered" evidence="1">
    <location>
        <begin position="36"/>
        <end position="58"/>
    </location>
</feature>
<evidence type="ECO:0000313" key="2">
    <source>
        <dbReference type="EnsemblMetazoa" id="AMIN002788-PA"/>
    </source>
</evidence>
<accession>A0A182VXI9</accession>
<evidence type="ECO:0000256" key="1">
    <source>
        <dbReference type="SAM" id="MobiDB-lite"/>
    </source>
</evidence>
<dbReference type="EnsemblMetazoa" id="AMIN002788-RA">
    <property type="protein sequence ID" value="AMIN002788-PA"/>
    <property type="gene ID" value="AMIN002788"/>
</dbReference>
<dbReference type="Proteomes" id="UP000075920">
    <property type="component" value="Unassembled WGS sequence"/>
</dbReference>
<keyword evidence="3" id="KW-1185">Reference proteome</keyword>
<name>A0A182VXI9_9DIPT</name>
<dbReference type="VEuPathDB" id="VectorBase:AMIN002788"/>
<dbReference type="AlphaFoldDB" id="A0A182VXI9"/>
<reference evidence="3" key="1">
    <citation type="submission" date="2013-03" db="EMBL/GenBank/DDBJ databases">
        <title>The Genome Sequence of Anopheles minimus MINIMUS1.</title>
        <authorList>
            <consortium name="The Broad Institute Genomics Platform"/>
            <person name="Neafsey D.E."/>
            <person name="Walton C."/>
            <person name="Walker B."/>
            <person name="Young S.K."/>
            <person name="Zeng Q."/>
            <person name="Gargeya S."/>
            <person name="Fitzgerald M."/>
            <person name="Haas B."/>
            <person name="Abouelleil A."/>
            <person name="Allen A.W."/>
            <person name="Alvarado L."/>
            <person name="Arachchi H.M."/>
            <person name="Berlin A.M."/>
            <person name="Chapman S.B."/>
            <person name="Gainer-Dewar J."/>
            <person name="Goldberg J."/>
            <person name="Griggs A."/>
            <person name="Gujja S."/>
            <person name="Hansen M."/>
            <person name="Howarth C."/>
            <person name="Imamovic A."/>
            <person name="Ireland A."/>
            <person name="Larimer J."/>
            <person name="McCowan C."/>
            <person name="Murphy C."/>
            <person name="Pearson M."/>
            <person name="Poon T.W."/>
            <person name="Priest M."/>
            <person name="Roberts A."/>
            <person name="Saif S."/>
            <person name="Shea T."/>
            <person name="Sisk P."/>
            <person name="Sykes S."/>
            <person name="Wortman J."/>
            <person name="Nusbaum C."/>
            <person name="Birren B."/>
        </authorList>
    </citation>
    <scope>NUCLEOTIDE SEQUENCE [LARGE SCALE GENOMIC DNA]</scope>
    <source>
        <strain evidence="3">MINIMUS1</strain>
    </source>
</reference>